<name>A0ABY3RZC0_9MICO</name>
<comment type="similarity">
    <text evidence="1">Belongs to the UPF0065 (bug) family.</text>
</comment>
<dbReference type="InterPro" id="IPR042100">
    <property type="entry name" value="Bug_dom1"/>
</dbReference>
<gene>
    <name evidence="3" type="ORF">K8F61_06625</name>
</gene>
<evidence type="ECO:0000313" key="4">
    <source>
        <dbReference type="Proteomes" id="UP001199642"/>
    </source>
</evidence>
<dbReference type="SUPFAM" id="SSF53850">
    <property type="entry name" value="Periplasmic binding protein-like II"/>
    <property type="match status" value="1"/>
</dbReference>
<keyword evidence="2" id="KW-0472">Membrane</keyword>
<dbReference type="Pfam" id="PF03401">
    <property type="entry name" value="TctC"/>
    <property type="match status" value="1"/>
</dbReference>
<dbReference type="PANTHER" id="PTHR42928">
    <property type="entry name" value="TRICARBOXYLATE-BINDING PROTEIN"/>
    <property type="match status" value="1"/>
</dbReference>
<dbReference type="Gene3D" id="3.40.190.10">
    <property type="entry name" value="Periplasmic binding protein-like II"/>
    <property type="match status" value="1"/>
</dbReference>
<dbReference type="PIRSF" id="PIRSF017082">
    <property type="entry name" value="YflP"/>
    <property type="match status" value="1"/>
</dbReference>
<evidence type="ECO:0000256" key="2">
    <source>
        <dbReference type="SAM" id="Phobius"/>
    </source>
</evidence>
<dbReference type="CDD" id="cd07012">
    <property type="entry name" value="PBP2_Bug_TTT"/>
    <property type="match status" value="1"/>
</dbReference>
<dbReference type="EMBL" id="CP082781">
    <property type="protein sequence ID" value="UGS28490.1"/>
    <property type="molecule type" value="Genomic_DNA"/>
</dbReference>
<reference evidence="3 4" key="1">
    <citation type="submission" date="2023-01" db="EMBL/GenBank/DDBJ databases">
        <title>Characterization of estradiol degrading bacteria Microbacterium sp. MZT7 and reveal degrading genes through genome analysis.</title>
        <authorList>
            <person name="Hao P."/>
            <person name="Gao Y."/>
        </authorList>
    </citation>
    <scope>NUCLEOTIDE SEQUENCE [LARGE SCALE GENOMIC DNA]</scope>
    <source>
        <strain evidence="3 4">MZT7</strain>
    </source>
</reference>
<dbReference type="InterPro" id="IPR005064">
    <property type="entry name" value="BUG"/>
</dbReference>
<organism evidence="3 4">
    <name type="scientific">Microbacterium resistens</name>
    <dbReference type="NCBI Taxonomy" id="156977"/>
    <lineage>
        <taxon>Bacteria</taxon>
        <taxon>Bacillati</taxon>
        <taxon>Actinomycetota</taxon>
        <taxon>Actinomycetes</taxon>
        <taxon>Micrococcales</taxon>
        <taxon>Microbacteriaceae</taxon>
        <taxon>Microbacterium</taxon>
    </lineage>
</organism>
<dbReference type="PANTHER" id="PTHR42928:SF3">
    <property type="entry name" value="UPF0065 PROTEIN YFLP"/>
    <property type="match status" value="1"/>
</dbReference>
<keyword evidence="2" id="KW-1133">Transmembrane helix</keyword>
<sequence>MHSEPRADAGLQNDPAVAVYTGVLPAERPPRRWPRIVGRAAFAVIAVSSIVAATAFSFASGSTGADPRSSLTLIAPAGVGGGWDGFAREQQQAMRIDGIANNVQVVNIPGAGGTIGLSAFTGMEPTANTLLATGAAMLGGIVLNRSSVDLSDVRPIARIAEDYSVFVVRADAPWDTVDDFAAAWDADHRGIRFTGGSAGSIDHLLIAQFAQVQDIPPAEITYIPKSGGGEAIQTLMSDTADVAVTGYNEVADQVEAGRVKVLAISAPQRLPGVDIPTFEEEGYGVNLVNWRGLLAHPGISDEQFEAVRQIVRETAESDAWADALARNKWVDSYLDGEELEKFLVEDQERTAALVKELGL</sequence>
<keyword evidence="4" id="KW-1185">Reference proteome</keyword>
<proteinExistence type="inferred from homology"/>
<evidence type="ECO:0000256" key="1">
    <source>
        <dbReference type="ARBA" id="ARBA00006987"/>
    </source>
</evidence>
<feature type="transmembrane region" description="Helical" evidence="2">
    <location>
        <begin position="36"/>
        <end position="59"/>
    </location>
</feature>
<accession>A0ABY3RZC0</accession>
<dbReference type="Gene3D" id="3.40.190.150">
    <property type="entry name" value="Bordetella uptake gene, domain 1"/>
    <property type="match status" value="1"/>
</dbReference>
<keyword evidence="2" id="KW-0812">Transmembrane</keyword>
<dbReference type="Proteomes" id="UP001199642">
    <property type="component" value="Chromosome"/>
</dbReference>
<evidence type="ECO:0000313" key="3">
    <source>
        <dbReference type="EMBL" id="UGS28490.1"/>
    </source>
</evidence>
<protein>
    <submittedName>
        <fullName evidence="3">Tripartite tricarboxylate transporter substrate binding protein</fullName>
    </submittedName>
</protein>